<comment type="caution">
    <text evidence="3">The sequence shown here is derived from an EMBL/GenBank/DDBJ whole genome shotgun (WGS) entry which is preliminary data.</text>
</comment>
<dbReference type="Proteomes" id="UP001292094">
    <property type="component" value="Unassembled WGS sequence"/>
</dbReference>
<protein>
    <submittedName>
        <fullName evidence="3">Uncharacterized protein</fullName>
    </submittedName>
</protein>
<keyword evidence="2" id="KW-0732">Signal</keyword>
<evidence type="ECO:0000313" key="3">
    <source>
        <dbReference type="EMBL" id="KAK4298251.1"/>
    </source>
</evidence>
<reference evidence="3" key="1">
    <citation type="submission" date="2023-11" db="EMBL/GenBank/DDBJ databases">
        <title>Genome assemblies of two species of porcelain crab, Petrolisthes cinctipes and Petrolisthes manimaculis (Anomura: Porcellanidae).</title>
        <authorList>
            <person name="Angst P."/>
        </authorList>
    </citation>
    <scope>NUCLEOTIDE SEQUENCE</scope>
    <source>
        <strain evidence="3">PB745_02</strain>
        <tissue evidence="3">Gill</tissue>
    </source>
</reference>
<feature type="region of interest" description="Disordered" evidence="1">
    <location>
        <begin position="70"/>
        <end position="96"/>
    </location>
</feature>
<organism evidence="3 4">
    <name type="scientific">Petrolisthes manimaculis</name>
    <dbReference type="NCBI Taxonomy" id="1843537"/>
    <lineage>
        <taxon>Eukaryota</taxon>
        <taxon>Metazoa</taxon>
        <taxon>Ecdysozoa</taxon>
        <taxon>Arthropoda</taxon>
        <taxon>Crustacea</taxon>
        <taxon>Multicrustacea</taxon>
        <taxon>Malacostraca</taxon>
        <taxon>Eumalacostraca</taxon>
        <taxon>Eucarida</taxon>
        <taxon>Decapoda</taxon>
        <taxon>Pleocyemata</taxon>
        <taxon>Anomura</taxon>
        <taxon>Galatheoidea</taxon>
        <taxon>Porcellanidae</taxon>
        <taxon>Petrolisthes</taxon>
    </lineage>
</organism>
<sequence>MNLTRLALCVFLVFSALLALASAVPEPIGIKVKARTPFKGRLKLKGKSKGHPQPHPYSHHHVIPVKVPVKKTEGVPPPPPSQKTEGVPPPPPSQKTDCKVTVRKYCDVIIAGQVRSRRVVEETPINRINSNRSRLAIDEAALGPSPRLSLYKLQWIPSHITEGGGKLLRTPTQAHTGAQNEAVLPCLYSVAASPPIVRGGE</sequence>
<dbReference type="AlphaFoldDB" id="A0AAE1TUN0"/>
<dbReference type="EMBL" id="JAWZYT010003466">
    <property type="protein sequence ID" value="KAK4298251.1"/>
    <property type="molecule type" value="Genomic_DNA"/>
</dbReference>
<feature type="chain" id="PRO_5041899367" evidence="2">
    <location>
        <begin position="24"/>
        <end position="201"/>
    </location>
</feature>
<name>A0AAE1TUN0_9EUCA</name>
<evidence type="ECO:0000256" key="1">
    <source>
        <dbReference type="SAM" id="MobiDB-lite"/>
    </source>
</evidence>
<evidence type="ECO:0000256" key="2">
    <source>
        <dbReference type="SAM" id="SignalP"/>
    </source>
</evidence>
<evidence type="ECO:0000313" key="4">
    <source>
        <dbReference type="Proteomes" id="UP001292094"/>
    </source>
</evidence>
<proteinExistence type="predicted"/>
<feature type="region of interest" description="Disordered" evidence="1">
    <location>
        <begin position="43"/>
        <end position="62"/>
    </location>
</feature>
<feature type="signal peptide" evidence="2">
    <location>
        <begin position="1"/>
        <end position="23"/>
    </location>
</feature>
<accession>A0AAE1TUN0</accession>
<feature type="compositionally biased region" description="Pro residues" evidence="1">
    <location>
        <begin position="75"/>
        <end position="93"/>
    </location>
</feature>
<gene>
    <name evidence="3" type="ORF">Pmani_029389</name>
</gene>
<keyword evidence="4" id="KW-1185">Reference proteome</keyword>